<evidence type="ECO:0000313" key="2">
    <source>
        <dbReference type="Proteomes" id="UP000789570"/>
    </source>
</evidence>
<protein>
    <submittedName>
        <fullName evidence="1">5275_t:CDS:1</fullName>
    </submittedName>
</protein>
<organism evidence="1 2">
    <name type="scientific">Funneliformis caledonium</name>
    <dbReference type="NCBI Taxonomy" id="1117310"/>
    <lineage>
        <taxon>Eukaryota</taxon>
        <taxon>Fungi</taxon>
        <taxon>Fungi incertae sedis</taxon>
        <taxon>Mucoromycota</taxon>
        <taxon>Glomeromycotina</taxon>
        <taxon>Glomeromycetes</taxon>
        <taxon>Glomerales</taxon>
        <taxon>Glomeraceae</taxon>
        <taxon>Funneliformis</taxon>
    </lineage>
</organism>
<dbReference type="AlphaFoldDB" id="A0A9N9NDJ3"/>
<sequence>RTVLGVLKVKGRVIGGGVVHQFDLSILLSSSESSRLLRLSVFPCYTNFNVRIIIAFAFNTSFITNANGGSFIQLATS</sequence>
<comment type="caution">
    <text evidence="1">The sequence shown here is derived from an EMBL/GenBank/DDBJ whole genome shotgun (WGS) entry which is preliminary data.</text>
</comment>
<name>A0A9N9NDJ3_9GLOM</name>
<dbReference type="EMBL" id="CAJVPQ010010508">
    <property type="protein sequence ID" value="CAG8722770.1"/>
    <property type="molecule type" value="Genomic_DNA"/>
</dbReference>
<evidence type="ECO:0000313" key="1">
    <source>
        <dbReference type="EMBL" id="CAG8722770.1"/>
    </source>
</evidence>
<accession>A0A9N9NDJ3</accession>
<feature type="non-terminal residue" evidence="1">
    <location>
        <position position="1"/>
    </location>
</feature>
<keyword evidence="2" id="KW-1185">Reference proteome</keyword>
<reference evidence="1" key="1">
    <citation type="submission" date="2021-06" db="EMBL/GenBank/DDBJ databases">
        <authorList>
            <person name="Kallberg Y."/>
            <person name="Tangrot J."/>
            <person name="Rosling A."/>
        </authorList>
    </citation>
    <scope>NUCLEOTIDE SEQUENCE</scope>
    <source>
        <strain evidence="1">UK204</strain>
    </source>
</reference>
<dbReference type="Proteomes" id="UP000789570">
    <property type="component" value="Unassembled WGS sequence"/>
</dbReference>
<proteinExistence type="predicted"/>
<gene>
    <name evidence="1" type="ORF">FCALED_LOCUS14481</name>
</gene>